<dbReference type="AlphaFoldDB" id="A0A0M0KRD4"/>
<feature type="transmembrane region" description="Helical" evidence="4">
    <location>
        <begin position="7"/>
        <end position="25"/>
    </location>
</feature>
<evidence type="ECO:0000313" key="6">
    <source>
        <dbReference type="EMBL" id="KOO41167.1"/>
    </source>
</evidence>
<evidence type="ECO:0000256" key="1">
    <source>
        <dbReference type="ARBA" id="ARBA00004196"/>
    </source>
</evidence>
<dbReference type="InterPro" id="IPR025997">
    <property type="entry name" value="SBP_2_dom"/>
</dbReference>
<comment type="similarity">
    <text evidence="2">Belongs to the bacterial solute-binding protein 2 family.</text>
</comment>
<evidence type="ECO:0000313" key="7">
    <source>
        <dbReference type="Proteomes" id="UP000037558"/>
    </source>
</evidence>
<name>A0A0M0KRD4_9BACI</name>
<evidence type="ECO:0000256" key="2">
    <source>
        <dbReference type="ARBA" id="ARBA00007639"/>
    </source>
</evidence>
<dbReference type="Proteomes" id="UP000037558">
    <property type="component" value="Unassembled WGS sequence"/>
</dbReference>
<organism evidence="6 7">
    <name type="scientific">Priestia koreensis</name>
    <dbReference type="NCBI Taxonomy" id="284581"/>
    <lineage>
        <taxon>Bacteria</taxon>
        <taxon>Bacillati</taxon>
        <taxon>Bacillota</taxon>
        <taxon>Bacilli</taxon>
        <taxon>Bacillales</taxon>
        <taxon>Bacillaceae</taxon>
        <taxon>Priestia</taxon>
    </lineage>
</organism>
<keyword evidence="4" id="KW-0472">Membrane</keyword>
<evidence type="ECO:0000259" key="5">
    <source>
        <dbReference type="Pfam" id="PF13407"/>
    </source>
</evidence>
<keyword evidence="4" id="KW-1133">Transmembrane helix</keyword>
<feature type="domain" description="Periplasmic binding protein" evidence="5">
    <location>
        <begin position="52"/>
        <end position="304"/>
    </location>
</feature>
<dbReference type="Gene3D" id="3.40.50.2300">
    <property type="match status" value="2"/>
</dbReference>
<proteinExistence type="inferred from homology"/>
<evidence type="ECO:0000256" key="3">
    <source>
        <dbReference type="ARBA" id="ARBA00022729"/>
    </source>
</evidence>
<comment type="subcellular location">
    <subcellularLocation>
        <location evidence="1">Cell envelope</location>
    </subcellularLocation>
</comment>
<dbReference type="Pfam" id="PF13407">
    <property type="entry name" value="Peripla_BP_4"/>
    <property type="match status" value="1"/>
</dbReference>
<dbReference type="RefSeq" id="WP_053403152.1">
    <property type="nucleotide sequence ID" value="NZ_LILC01000030.1"/>
</dbReference>
<keyword evidence="4" id="KW-0812">Transmembrane</keyword>
<keyword evidence="7" id="KW-1185">Reference proteome</keyword>
<dbReference type="InterPro" id="IPR028082">
    <property type="entry name" value="Peripla_BP_I"/>
</dbReference>
<dbReference type="PANTHER" id="PTHR46847:SF1">
    <property type="entry name" value="D-ALLOSE-BINDING PERIPLASMIC PROTEIN-RELATED"/>
    <property type="match status" value="1"/>
</dbReference>
<evidence type="ECO:0000256" key="4">
    <source>
        <dbReference type="SAM" id="Phobius"/>
    </source>
</evidence>
<gene>
    <name evidence="6" type="ORF">AMD01_19705</name>
</gene>
<dbReference type="GO" id="GO:0030246">
    <property type="term" value="F:carbohydrate binding"/>
    <property type="evidence" value="ECO:0007669"/>
    <property type="project" value="UniProtKB-ARBA"/>
</dbReference>
<dbReference type="OrthoDB" id="6196975at2"/>
<accession>A0A0M0KRD4</accession>
<dbReference type="GO" id="GO:0030313">
    <property type="term" value="C:cell envelope"/>
    <property type="evidence" value="ECO:0007669"/>
    <property type="project" value="UniProtKB-SubCell"/>
</dbReference>
<dbReference type="SUPFAM" id="SSF53822">
    <property type="entry name" value="Periplasmic binding protein-like I"/>
    <property type="match status" value="1"/>
</dbReference>
<dbReference type="PANTHER" id="PTHR46847">
    <property type="entry name" value="D-ALLOSE-BINDING PERIPLASMIC PROTEIN-RELATED"/>
    <property type="match status" value="1"/>
</dbReference>
<dbReference type="CDD" id="cd06314">
    <property type="entry name" value="PBP1_tmGBP"/>
    <property type="match status" value="1"/>
</dbReference>
<reference evidence="7" key="1">
    <citation type="submission" date="2015-08" db="EMBL/GenBank/DDBJ databases">
        <title>Fjat-14210 dsm16467.</title>
        <authorList>
            <person name="Liu B."/>
            <person name="Wang J."/>
            <person name="Zhu Y."/>
            <person name="Liu G."/>
            <person name="Chen Q."/>
            <person name="Chen Z."/>
            <person name="Lan J."/>
            <person name="Che J."/>
            <person name="Ge C."/>
            <person name="Shi H."/>
            <person name="Pan Z."/>
            <person name="Liu X."/>
        </authorList>
    </citation>
    <scope>NUCLEOTIDE SEQUENCE [LARGE SCALE GENOMIC DNA]</scope>
    <source>
        <strain evidence="7">DSM 16467</strain>
    </source>
</reference>
<protein>
    <recommendedName>
        <fullName evidence="5">Periplasmic binding protein domain-containing protein</fullName>
    </recommendedName>
</protein>
<keyword evidence="3" id="KW-0732">Signal</keyword>
<comment type="caution">
    <text evidence="6">The sequence shown here is derived from an EMBL/GenBank/DDBJ whole genome shotgun (WGS) entry which is preliminary data.</text>
</comment>
<dbReference type="STRING" id="284581.AMD01_19705"/>
<dbReference type="EMBL" id="LILC01000030">
    <property type="protein sequence ID" value="KOO41167.1"/>
    <property type="molecule type" value="Genomic_DNA"/>
</dbReference>
<sequence>MVKKKAYVVLIIILGVFIYLLWSFFRTSYQIQQSVHNMDLRYQQPSANQQHIVLISQELDNPYWRSIEKGARNAADKWGMQMEYIGPIRINPDEQIRYLEKAIASKVDGIIVQGSRDPKLLSLLTKAKQKHIPILTIDTDAPNSERLAYVGTDNFTSGKLLGEYVANRMSGKGTIGVIMGSRSADNHKLRVKGFLESIKSYPKLSVKSVEESNISQIQASQMAEKMMRTYPDINVMVGTSALDGLGIIQAAENIGRESIHIYGFDNLKETKQAIQTGKMEATLEQEPAMMGYKSVQLLHQFFTGHSVKTQYFTPIDVLDEEDVK</sequence>
<dbReference type="PATRIC" id="fig|284581.3.peg.4330"/>